<evidence type="ECO:0000313" key="2">
    <source>
        <dbReference type="Proteomes" id="UP000217979"/>
    </source>
</evidence>
<accession>A0A291E5S6</accession>
<keyword evidence="1" id="KW-0614">Plasmid</keyword>
<proteinExistence type="predicted"/>
<dbReference type="AlphaFoldDB" id="A0A291E5S6"/>
<dbReference type="Proteomes" id="UP000217979">
    <property type="component" value="Plasmid unnamed"/>
</dbReference>
<organism evidence="1 2">
    <name type="scientific">Cedecea neteri</name>
    <dbReference type="NCBI Taxonomy" id="158822"/>
    <lineage>
        <taxon>Bacteria</taxon>
        <taxon>Pseudomonadati</taxon>
        <taxon>Pseudomonadota</taxon>
        <taxon>Gammaproteobacteria</taxon>
        <taxon>Enterobacterales</taxon>
        <taxon>Enterobacteriaceae</taxon>
        <taxon>Cedecea</taxon>
    </lineage>
</organism>
<reference evidence="1 2" key="1">
    <citation type="submission" date="2017-09" db="EMBL/GenBank/DDBJ databases">
        <title>FDA dAtabase for Regulatory Grade micrObial Sequences (FDA-ARGOS): Supporting development and validation of Infectious Disease Dx tests.</title>
        <authorList>
            <person name="Minogue T."/>
            <person name="Wolcott M."/>
            <person name="Wasieloski L."/>
            <person name="Aguilar W."/>
            <person name="Moore D."/>
            <person name="Tallon L."/>
            <person name="Sadzewicz L."/>
            <person name="Ott S."/>
            <person name="Zhao X."/>
            <person name="Nagaraj S."/>
            <person name="Vavikolanu K."/>
            <person name="Aluvathingal J."/>
            <person name="Nadendla S."/>
            <person name="Sichtig H."/>
        </authorList>
    </citation>
    <scope>NUCLEOTIDE SEQUENCE [LARGE SCALE GENOMIC DNA]</scope>
    <source>
        <strain evidence="1 2">FDAARGOS_392</strain>
        <plasmid evidence="1 2">unnamed</plasmid>
    </source>
</reference>
<geneLocation type="plasmid" evidence="1 2">
    <name>unnamed</name>
</geneLocation>
<protein>
    <submittedName>
        <fullName evidence="1">Uncharacterized protein</fullName>
    </submittedName>
</protein>
<sequence length="100" mass="11478">MGRVRAEAAEHMTHYQTTEKTSVIHHYRGGILEDDRLLRRRLPLILGLNRRQPHRGSLGTIATRTQSSRQATTPPAIDKYFLFIGFTGLQRQKRPTKVSL</sequence>
<evidence type="ECO:0000313" key="1">
    <source>
        <dbReference type="EMBL" id="ATF95425.1"/>
    </source>
</evidence>
<name>A0A291E5S6_9ENTR</name>
<dbReference type="EMBL" id="CP023526">
    <property type="protein sequence ID" value="ATF95425.1"/>
    <property type="molecule type" value="Genomic_DNA"/>
</dbReference>
<gene>
    <name evidence="1" type="ORF">CO704_25430</name>
</gene>